<evidence type="ECO:0000313" key="1">
    <source>
        <dbReference type="EMBL" id="CCH34923.1"/>
    </source>
</evidence>
<reference evidence="1 2" key="1">
    <citation type="journal article" date="2012" name="BMC Genomics">
        <title>Complete genome sequence of Saccharothrix espanaensis DSM 44229T and comparison to the other completely sequenced Pseudonocardiaceae.</title>
        <authorList>
            <person name="Strobel T."/>
            <person name="Al-Dilaimi A."/>
            <person name="Blom J."/>
            <person name="Gessner A."/>
            <person name="Kalinowski J."/>
            <person name="Luzhetska M."/>
            <person name="Puhler A."/>
            <person name="Szczepanowski R."/>
            <person name="Bechthold A."/>
            <person name="Ruckert C."/>
        </authorList>
    </citation>
    <scope>NUCLEOTIDE SEQUENCE [LARGE SCALE GENOMIC DNA]</scope>
    <source>
        <strain evidence="2">ATCC 51144 / DSM 44229 / JCM 9112 / NBRC 15066 / NRRL 15764</strain>
    </source>
</reference>
<sequence>MSGAGTGGVRREGCSGAVLATLVPAYGVADVRWPRPEVRTGGGRARGGTSAALVRLCK</sequence>
<keyword evidence="2" id="KW-1185">Reference proteome</keyword>
<organism evidence="1 2">
    <name type="scientific">Saccharothrix espanaensis (strain ATCC 51144 / DSM 44229 / JCM 9112 / NBRC 15066 / NRRL 15764)</name>
    <dbReference type="NCBI Taxonomy" id="1179773"/>
    <lineage>
        <taxon>Bacteria</taxon>
        <taxon>Bacillati</taxon>
        <taxon>Actinomycetota</taxon>
        <taxon>Actinomycetes</taxon>
        <taxon>Pseudonocardiales</taxon>
        <taxon>Pseudonocardiaceae</taxon>
        <taxon>Saccharothrix</taxon>
    </lineage>
</organism>
<dbReference type="Proteomes" id="UP000006281">
    <property type="component" value="Chromosome"/>
</dbReference>
<protein>
    <submittedName>
        <fullName evidence="1">Uncharacterized protein</fullName>
    </submittedName>
</protein>
<dbReference type="KEGG" id="sesp:BN6_77020"/>
<gene>
    <name evidence="1" type="ordered locus">BN6_77020</name>
</gene>
<dbReference type="STRING" id="1179773.BN6_77020"/>
<name>K0KEF1_SACES</name>
<dbReference type="AlphaFoldDB" id="K0KEF1"/>
<accession>K0KEF1</accession>
<dbReference type="HOGENOM" id="CLU_2976604_0_0_11"/>
<evidence type="ECO:0000313" key="2">
    <source>
        <dbReference type="Proteomes" id="UP000006281"/>
    </source>
</evidence>
<proteinExistence type="predicted"/>
<dbReference type="EMBL" id="HE804045">
    <property type="protein sequence ID" value="CCH34923.1"/>
    <property type="molecule type" value="Genomic_DNA"/>
</dbReference>